<evidence type="ECO:0000256" key="5">
    <source>
        <dbReference type="ARBA" id="ARBA00022692"/>
    </source>
</evidence>
<organism evidence="10 11">
    <name type="scientific">Pseudooceanicola pacificus</name>
    <dbReference type="NCBI Taxonomy" id="2676438"/>
    <lineage>
        <taxon>Bacteria</taxon>
        <taxon>Pseudomonadati</taxon>
        <taxon>Pseudomonadota</taxon>
        <taxon>Alphaproteobacteria</taxon>
        <taxon>Rhodobacterales</taxon>
        <taxon>Paracoccaceae</taxon>
        <taxon>Pseudooceanicola</taxon>
    </lineage>
</organism>
<comment type="caution">
    <text evidence="10">The sequence shown here is derived from an EMBL/GenBank/DDBJ whole genome shotgun (WGS) entry which is preliminary data.</text>
</comment>
<evidence type="ECO:0000313" key="10">
    <source>
        <dbReference type="EMBL" id="MWB77338.1"/>
    </source>
</evidence>
<dbReference type="PANTHER" id="PTHR43357">
    <property type="entry name" value="INNER MEMBRANE ABC TRANSPORTER PERMEASE PROTEIN YDCV"/>
    <property type="match status" value="1"/>
</dbReference>
<feature type="transmembrane region" description="Helical" evidence="8">
    <location>
        <begin position="318"/>
        <end position="336"/>
    </location>
</feature>
<evidence type="ECO:0000256" key="3">
    <source>
        <dbReference type="ARBA" id="ARBA00022475"/>
    </source>
</evidence>
<dbReference type="EMBL" id="WNXQ01000002">
    <property type="protein sequence ID" value="MWB77338.1"/>
    <property type="molecule type" value="Genomic_DNA"/>
</dbReference>
<feature type="transmembrane region" description="Helical" evidence="8">
    <location>
        <begin position="380"/>
        <end position="401"/>
    </location>
</feature>
<dbReference type="Proteomes" id="UP000443843">
    <property type="component" value="Unassembled WGS sequence"/>
</dbReference>
<feature type="transmembrane region" description="Helical" evidence="8">
    <location>
        <begin position="271"/>
        <end position="288"/>
    </location>
</feature>
<feature type="transmembrane region" description="Helical" evidence="8">
    <location>
        <begin position="408"/>
        <end position="434"/>
    </location>
</feature>
<dbReference type="AlphaFoldDB" id="A0A844W9U5"/>
<feature type="transmembrane region" description="Helical" evidence="8">
    <location>
        <begin position="75"/>
        <end position="104"/>
    </location>
</feature>
<accession>A0A844W9U5</accession>
<evidence type="ECO:0000313" key="11">
    <source>
        <dbReference type="Proteomes" id="UP000443843"/>
    </source>
</evidence>
<feature type="transmembrane region" description="Helical" evidence="8">
    <location>
        <begin position="30"/>
        <end position="55"/>
    </location>
</feature>
<dbReference type="InterPro" id="IPR035906">
    <property type="entry name" value="MetI-like_sf"/>
</dbReference>
<dbReference type="Gene3D" id="1.10.3720.10">
    <property type="entry name" value="MetI-like"/>
    <property type="match status" value="2"/>
</dbReference>
<feature type="domain" description="ABC transmembrane type-1" evidence="9">
    <location>
        <begin position="81"/>
        <end position="287"/>
    </location>
</feature>
<keyword evidence="2 8" id="KW-0813">Transport</keyword>
<feature type="transmembrane region" description="Helical" evidence="8">
    <location>
        <begin position="545"/>
        <end position="567"/>
    </location>
</feature>
<evidence type="ECO:0000256" key="6">
    <source>
        <dbReference type="ARBA" id="ARBA00022989"/>
    </source>
</evidence>
<dbReference type="GO" id="GO:0005886">
    <property type="term" value="C:plasma membrane"/>
    <property type="evidence" value="ECO:0007669"/>
    <property type="project" value="UniProtKB-SubCell"/>
</dbReference>
<dbReference type="GO" id="GO:0055085">
    <property type="term" value="P:transmembrane transport"/>
    <property type="evidence" value="ECO:0007669"/>
    <property type="project" value="InterPro"/>
</dbReference>
<keyword evidence="4" id="KW-0997">Cell inner membrane</keyword>
<feature type="domain" description="ABC transmembrane type-1" evidence="9">
    <location>
        <begin position="376"/>
        <end position="566"/>
    </location>
</feature>
<dbReference type="PROSITE" id="PS50928">
    <property type="entry name" value="ABC_TM1"/>
    <property type="match status" value="2"/>
</dbReference>
<dbReference type="RefSeq" id="WP_160381598.1">
    <property type="nucleotide sequence ID" value="NZ_WNXQ01000002.1"/>
</dbReference>
<sequence length="580" mass="63516">MTDNVTPYVGSAAGNRGYMRRFLNLEPINLLWALLFLVLIVLVVGPIGFLIKVSFQEGGNGSFTLDNYLEAYGRWRYLQALINSCLLGACTALLCVIFAVPMAWAVSRTNMPAKWFAWASVLGAFILPPYLTSIGWILIAGPNSGWLNEGWRWLTGAETPLFNIYSFFGIVLMIALNAFPFIFLFTKAGLDMISTEMEEAAAILGSPTWYTSLKITLPLVWPSILGGIIIVFLESIALFGVPAILGIPARINLVTTQLFQFFGYPFKMEVAAAYAMPLLLITISLIWVQRLLLNRKGFVTQTGKGGERRELDIGKWKWVLLAWCGFVGALAMYLPGYTMVVASFSEAWGKGMSASNLTLANYYDVLFVSRLTQEAIVNSFYFAGVAACGALTIALCVAYVVTRKLVPFANVLAFLCMAPFVIPGIVLAIGFYAAYAPPPLGLYGTSAIIIVAFIARFLPISYGTAAAGMRSINPEMEEAVRVLGGGRLTAIRYVVAPLLKKTLFAGFLLVFIPATRELSAAIFLVGPSSRVMSVLIFDMTEEGRFEAVAAIGCIILVTTTFFVWLGFKLVGRDFMMRTNH</sequence>
<dbReference type="Pfam" id="PF00528">
    <property type="entry name" value="BPD_transp_1"/>
    <property type="match status" value="2"/>
</dbReference>
<keyword evidence="7 8" id="KW-0472">Membrane</keyword>
<comment type="subcellular location">
    <subcellularLocation>
        <location evidence="1">Cell inner membrane</location>
        <topology evidence="1">Multi-pass membrane protein</topology>
    </subcellularLocation>
    <subcellularLocation>
        <location evidence="8">Cell membrane</location>
        <topology evidence="8">Multi-pass membrane protein</topology>
    </subcellularLocation>
</comment>
<dbReference type="SUPFAM" id="SSF161098">
    <property type="entry name" value="MetI-like"/>
    <property type="match status" value="2"/>
</dbReference>
<keyword evidence="6 8" id="KW-1133">Transmembrane helix</keyword>
<feature type="transmembrane region" description="Helical" evidence="8">
    <location>
        <begin position="224"/>
        <end position="251"/>
    </location>
</feature>
<gene>
    <name evidence="10" type="ORF">GLS40_04810</name>
</gene>
<comment type="similarity">
    <text evidence="8">Belongs to the binding-protein-dependent transport system permease family.</text>
</comment>
<evidence type="ECO:0000256" key="4">
    <source>
        <dbReference type="ARBA" id="ARBA00022519"/>
    </source>
</evidence>
<evidence type="ECO:0000256" key="7">
    <source>
        <dbReference type="ARBA" id="ARBA00023136"/>
    </source>
</evidence>
<keyword evidence="3" id="KW-1003">Cell membrane</keyword>
<keyword evidence="11" id="KW-1185">Reference proteome</keyword>
<evidence type="ECO:0000256" key="8">
    <source>
        <dbReference type="RuleBase" id="RU363032"/>
    </source>
</evidence>
<evidence type="ECO:0000259" key="9">
    <source>
        <dbReference type="PROSITE" id="PS50928"/>
    </source>
</evidence>
<reference evidence="10 11" key="1">
    <citation type="submission" date="2019-11" db="EMBL/GenBank/DDBJ databases">
        <title>Pseudooceanicola pacifica sp. nov., isolated from deep-sea sediment of the Pacific Ocean.</title>
        <authorList>
            <person name="Lyu L."/>
        </authorList>
    </citation>
    <scope>NUCLEOTIDE SEQUENCE [LARGE SCALE GENOMIC DNA]</scope>
    <source>
        <strain evidence="10 11">216_PA32_1</strain>
    </source>
</reference>
<protein>
    <submittedName>
        <fullName evidence="10">ABC transporter permease subunit</fullName>
    </submittedName>
</protein>
<evidence type="ECO:0000256" key="2">
    <source>
        <dbReference type="ARBA" id="ARBA00022448"/>
    </source>
</evidence>
<dbReference type="CDD" id="cd06261">
    <property type="entry name" value="TM_PBP2"/>
    <property type="match status" value="2"/>
</dbReference>
<evidence type="ECO:0000256" key="1">
    <source>
        <dbReference type="ARBA" id="ARBA00004429"/>
    </source>
</evidence>
<keyword evidence="5 8" id="KW-0812">Transmembrane</keyword>
<dbReference type="InterPro" id="IPR000515">
    <property type="entry name" value="MetI-like"/>
</dbReference>
<feature type="transmembrane region" description="Helical" evidence="8">
    <location>
        <begin position="116"/>
        <end position="141"/>
    </location>
</feature>
<feature type="transmembrane region" description="Helical" evidence="8">
    <location>
        <begin position="440"/>
        <end position="460"/>
    </location>
</feature>
<feature type="transmembrane region" description="Helical" evidence="8">
    <location>
        <begin position="161"/>
        <end position="185"/>
    </location>
</feature>
<dbReference type="PANTHER" id="PTHR43357:SF4">
    <property type="entry name" value="INNER MEMBRANE ABC TRANSPORTER PERMEASE PROTEIN YDCV"/>
    <property type="match status" value="1"/>
</dbReference>
<proteinExistence type="inferred from homology"/>
<name>A0A844W9U5_9RHOB</name>
<feature type="transmembrane region" description="Helical" evidence="8">
    <location>
        <begin position="502"/>
        <end position="525"/>
    </location>
</feature>